<proteinExistence type="inferred from homology"/>
<evidence type="ECO:0000256" key="5">
    <source>
        <dbReference type="ARBA" id="ARBA00023136"/>
    </source>
</evidence>
<dbReference type="PANTHER" id="PTHR31815:SF3">
    <property type="entry name" value="TRANSMEMBRANE PROTEIN 200B"/>
    <property type="match status" value="1"/>
</dbReference>
<evidence type="ECO:0000256" key="7">
    <source>
        <dbReference type="SAM" id="Phobius"/>
    </source>
</evidence>
<dbReference type="EMBL" id="JAICCE010000001">
    <property type="protein sequence ID" value="KAG9283590.1"/>
    <property type="molecule type" value="Genomic_DNA"/>
</dbReference>
<dbReference type="Pfam" id="PF10177">
    <property type="entry name" value="DUF2371"/>
    <property type="match status" value="1"/>
</dbReference>
<sequence>MCEMDESTVKGVSDLELVTSVPQKNPGPMIGGLRLRSAPGACVLFAGVLLLVGIGVAVGGYWPHRTRRPPSHHTPTGRTAAEKLRLVGPIIMGVGLFIFICANTLLYENRDRDWDRDRNQDQNQDQNQRLNAENQDIPLSIEWERPLDTNSTTYPEIEPTISRDTLTLSELNIHCLQEQMAIPTLKCSSPSDSSNSSQDNFDLDRASPPPDSRAIVTLTLPVIKLNNCLISCPEAPPLPERTYRTSVTVATVTKVGLAQIEHSTSALMKEFSYREIEDR</sequence>
<feature type="region of interest" description="Disordered" evidence="6">
    <location>
        <begin position="186"/>
        <end position="209"/>
    </location>
</feature>
<dbReference type="PANTHER" id="PTHR31815">
    <property type="entry name" value="AGAP005329-PA"/>
    <property type="match status" value="1"/>
</dbReference>
<dbReference type="AlphaFoldDB" id="A0A8T2MIX7"/>
<evidence type="ECO:0000313" key="9">
    <source>
        <dbReference type="Proteomes" id="UP000752171"/>
    </source>
</evidence>
<protein>
    <submittedName>
        <fullName evidence="8">Transmembrane protein 200A-like</fullName>
    </submittedName>
</protein>
<evidence type="ECO:0000256" key="2">
    <source>
        <dbReference type="ARBA" id="ARBA00005308"/>
    </source>
</evidence>
<accession>A0A8T2MIX7</accession>
<dbReference type="OrthoDB" id="9994280at2759"/>
<feature type="compositionally biased region" description="Low complexity" evidence="6">
    <location>
        <begin position="121"/>
        <end position="131"/>
    </location>
</feature>
<feature type="region of interest" description="Disordered" evidence="6">
    <location>
        <begin position="116"/>
        <end position="135"/>
    </location>
</feature>
<keyword evidence="3 7" id="KW-0812">Transmembrane</keyword>
<gene>
    <name evidence="8" type="primary">TMEM200B</name>
    <name evidence="8" type="ORF">AMEX_G2372</name>
</gene>
<dbReference type="GO" id="GO:0016020">
    <property type="term" value="C:membrane"/>
    <property type="evidence" value="ECO:0007669"/>
    <property type="project" value="UniProtKB-SubCell"/>
</dbReference>
<evidence type="ECO:0000313" key="8">
    <source>
        <dbReference type="EMBL" id="KAG9283590.1"/>
    </source>
</evidence>
<keyword evidence="4 7" id="KW-1133">Transmembrane helix</keyword>
<dbReference type="Proteomes" id="UP000752171">
    <property type="component" value="Unassembled WGS sequence"/>
</dbReference>
<feature type="transmembrane region" description="Helical" evidence="7">
    <location>
        <begin position="41"/>
        <end position="62"/>
    </location>
</feature>
<evidence type="ECO:0000256" key="3">
    <source>
        <dbReference type="ARBA" id="ARBA00022692"/>
    </source>
</evidence>
<evidence type="ECO:0000256" key="4">
    <source>
        <dbReference type="ARBA" id="ARBA00022989"/>
    </source>
</evidence>
<evidence type="ECO:0000256" key="6">
    <source>
        <dbReference type="SAM" id="MobiDB-lite"/>
    </source>
</evidence>
<reference evidence="8 9" key="1">
    <citation type="submission" date="2021-07" db="EMBL/GenBank/DDBJ databases">
        <authorList>
            <person name="Imarazene B."/>
            <person name="Zahm M."/>
            <person name="Klopp C."/>
            <person name="Cabau C."/>
            <person name="Beille S."/>
            <person name="Jouanno E."/>
            <person name="Castinel A."/>
            <person name="Lluch J."/>
            <person name="Gil L."/>
            <person name="Kuchtly C."/>
            <person name="Lopez Roques C."/>
            <person name="Donnadieu C."/>
            <person name="Parrinello H."/>
            <person name="Journot L."/>
            <person name="Du K."/>
            <person name="Schartl M."/>
            <person name="Retaux S."/>
            <person name="Guiguen Y."/>
        </authorList>
    </citation>
    <scope>NUCLEOTIDE SEQUENCE [LARGE SCALE GENOMIC DNA]</scope>
    <source>
        <strain evidence="8">Pach_M1</strain>
        <tissue evidence="8">Testis</tissue>
    </source>
</reference>
<comment type="subcellular location">
    <subcellularLocation>
        <location evidence="1">Membrane</location>
        <topology evidence="1">Multi-pass membrane protein</topology>
    </subcellularLocation>
</comment>
<keyword evidence="5 7" id="KW-0472">Membrane</keyword>
<name>A0A8T2MIX7_ASTMX</name>
<comment type="similarity">
    <text evidence="2">Belongs to the TMEM200 family.</text>
</comment>
<comment type="caution">
    <text evidence="8">The sequence shown here is derived from an EMBL/GenBank/DDBJ whole genome shotgun (WGS) entry which is preliminary data.</text>
</comment>
<dbReference type="InterPro" id="IPR018787">
    <property type="entry name" value="DUF2371_TMEM200"/>
</dbReference>
<feature type="transmembrane region" description="Helical" evidence="7">
    <location>
        <begin position="86"/>
        <end position="106"/>
    </location>
</feature>
<evidence type="ECO:0000256" key="1">
    <source>
        <dbReference type="ARBA" id="ARBA00004141"/>
    </source>
</evidence>
<organism evidence="8 9">
    <name type="scientific">Astyanax mexicanus</name>
    <name type="common">Blind cave fish</name>
    <name type="synonym">Astyanax fasciatus mexicanus</name>
    <dbReference type="NCBI Taxonomy" id="7994"/>
    <lineage>
        <taxon>Eukaryota</taxon>
        <taxon>Metazoa</taxon>
        <taxon>Chordata</taxon>
        <taxon>Craniata</taxon>
        <taxon>Vertebrata</taxon>
        <taxon>Euteleostomi</taxon>
        <taxon>Actinopterygii</taxon>
        <taxon>Neopterygii</taxon>
        <taxon>Teleostei</taxon>
        <taxon>Ostariophysi</taxon>
        <taxon>Characiformes</taxon>
        <taxon>Characoidei</taxon>
        <taxon>Acestrorhamphidae</taxon>
        <taxon>Acestrorhamphinae</taxon>
        <taxon>Astyanax</taxon>
    </lineage>
</organism>
<feature type="compositionally biased region" description="Low complexity" evidence="6">
    <location>
        <begin position="188"/>
        <end position="197"/>
    </location>
</feature>